<feature type="domain" description="4Fe-4S ferredoxin-type" evidence="6">
    <location>
        <begin position="41"/>
        <end position="70"/>
    </location>
</feature>
<evidence type="ECO:0000256" key="2">
    <source>
        <dbReference type="ARBA" id="ARBA00022723"/>
    </source>
</evidence>
<dbReference type="Pfam" id="PF12838">
    <property type="entry name" value="Fer4_7"/>
    <property type="match status" value="2"/>
</dbReference>
<dbReference type="EMBL" id="CP001968">
    <property type="protein sequence ID" value="ADD67722.1"/>
    <property type="molecule type" value="Genomic_DNA"/>
</dbReference>
<organism evidence="7 8">
    <name type="scientific">Denitrovibrio acetiphilus (strain DSM 12809 / NBRC 114555 / N2460)</name>
    <dbReference type="NCBI Taxonomy" id="522772"/>
    <lineage>
        <taxon>Bacteria</taxon>
        <taxon>Pseudomonadati</taxon>
        <taxon>Deferribacterota</taxon>
        <taxon>Deferribacteres</taxon>
        <taxon>Deferribacterales</taxon>
        <taxon>Geovibrionaceae</taxon>
        <taxon>Denitrovibrio</taxon>
    </lineage>
</organism>
<dbReference type="KEGG" id="dap:Dacet_0944"/>
<protein>
    <submittedName>
        <fullName evidence="7">4Fe-4S ferredoxin iron-sulfur binding domain protein</fullName>
    </submittedName>
</protein>
<dbReference type="PANTHER" id="PTHR24960:SF79">
    <property type="entry name" value="PHOTOSYSTEM I IRON-SULFUR CENTER"/>
    <property type="match status" value="1"/>
</dbReference>
<keyword evidence="4" id="KW-0411">Iron-sulfur</keyword>
<dbReference type="PROSITE" id="PS51318">
    <property type="entry name" value="TAT"/>
    <property type="match status" value="1"/>
</dbReference>
<keyword evidence="5" id="KW-0812">Transmembrane</keyword>
<keyword evidence="2" id="KW-0479">Metal-binding</keyword>
<dbReference type="RefSeq" id="WP_013010253.1">
    <property type="nucleotide sequence ID" value="NC_013943.1"/>
</dbReference>
<evidence type="ECO:0000259" key="6">
    <source>
        <dbReference type="PROSITE" id="PS51379"/>
    </source>
</evidence>
<dbReference type="PROSITE" id="PS51379">
    <property type="entry name" value="4FE4S_FER_2"/>
    <property type="match status" value="3"/>
</dbReference>
<dbReference type="HOGENOM" id="CLU_077329_0_0_0"/>
<feature type="transmembrane region" description="Helical" evidence="5">
    <location>
        <begin position="9"/>
        <end position="28"/>
    </location>
</feature>
<keyword evidence="1" id="KW-0004">4Fe-4S</keyword>
<dbReference type="CDD" id="cd16373">
    <property type="entry name" value="DMSOR_beta_like"/>
    <property type="match status" value="1"/>
</dbReference>
<dbReference type="Gene3D" id="3.30.70.20">
    <property type="match status" value="2"/>
</dbReference>
<evidence type="ECO:0000256" key="3">
    <source>
        <dbReference type="ARBA" id="ARBA00023004"/>
    </source>
</evidence>
<dbReference type="AlphaFoldDB" id="D4H676"/>
<dbReference type="GO" id="GO:0051539">
    <property type="term" value="F:4 iron, 4 sulfur cluster binding"/>
    <property type="evidence" value="ECO:0007669"/>
    <property type="project" value="UniProtKB-KW"/>
</dbReference>
<dbReference type="SUPFAM" id="SSF54862">
    <property type="entry name" value="4Fe-4S ferredoxins"/>
    <property type="match status" value="1"/>
</dbReference>
<dbReference type="PaxDb" id="522772-Dacet_0944"/>
<dbReference type="eggNOG" id="COG1145">
    <property type="taxonomic scope" value="Bacteria"/>
</dbReference>
<dbReference type="Proteomes" id="UP000002012">
    <property type="component" value="Chromosome"/>
</dbReference>
<dbReference type="PROSITE" id="PS00198">
    <property type="entry name" value="4FE4S_FER_1"/>
    <property type="match status" value="2"/>
</dbReference>
<feature type="domain" description="4Fe-4S ferredoxin-type" evidence="6">
    <location>
        <begin position="77"/>
        <end position="110"/>
    </location>
</feature>
<sequence length="227" mass="24882" precursor="true">MSELSRRRFIWYAIAVAAGGGGFLLPSVSHSFYGLRPPAALKESTFLATCIKCGQCVQVCPYHSVTLLDMNYGVAAGTPVIKPDERGCYLCDLLPCVLACPSSALDHSVDDAFGVSMGKAYIDNIKDCLSYKESRLTDENIASLTDGKPEKTDVERKLNQTLKSRVSTDCDLCERYCPFPEKENAIGFVSENGKRIPEIREKCVGCGVCVELCPVNIIKIIPVDRRV</sequence>
<evidence type="ECO:0000313" key="8">
    <source>
        <dbReference type="Proteomes" id="UP000002012"/>
    </source>
</evidence>
<evidence type="ECO:0000313" key="7">
    <source>
        <dbReference type="EMBL" id="ADD67722.1"/>
    </source>
</evidence>
<name>D4H676_DENA2</name>
<evidence type="ECO:0000256" key="1">
    <source>
        <dbReference type="ARBA" id="ARBA00022485"/>
    </source>
</evidence>
<gene>
    <name evidence="7" type="ordered locus">Dacet_0944</name>
</gene>
<feature type="domain" description="4Fe-4S ferredoxin-type" evidence="6">
    <location>
        <begin position="194"/>
        <end position="223"/>
    </location>
</feature>
<dbReference type="STRING" id="522772.Dacet_0944"/>
<dbReference type="InterPro" id="IPR006311">
    <property type="entry name" value="TAT_signal"/>
</dbReference>
<dbReference type="InParanoid" id="D4H676"/>
<keyword evidence="8" id="KW-1185">Reference proteome</keyword>
<dbReference type="PANTHER" id="PTHR24960">
    <property type="entry name" value="PHOTOSYSTEM I IRON-SULFUR CENTER-RELATED"/>
    <property type="match status" value="1"/>
</dbReference>
<keyword evidence="5" id="KW-0472">Membrane</keyword>
<keyword evidence="3" id="KW-0408">Iron</keyword>
<dbReference type="InterPro" id="IPR017900">
    <property type="entry name" value="4Fe4S_Fe_S_CS"/>
</dbReference>
<proteinExistence type="predicted"/>
<evidence type="ECO:0000256" key="4">
    <source>
        <dbReference type="ARBA" id="ARBA00023014"/>
    </source>
</evidence>
<accession>D4H676</accession>
<evidence type="ECO:0000256" key="5">
    <source>
        <dbReference type="SAM" id="Phobius"/>
    </source>
</evidence>
<dbReference type="GO" id="GO:0046872">
    <property type="term" value="F:metal ion binding"/>
    <property type="evidence" value="ECO:0007669"/>
    <property type="project" value="UniProtKB-KW"/>
</dbReference>
<keyword evidence="5" id="KW-1133">Transmembrane helix</keyword>
<reference evidence="7 8" key="1">
    <citation type="journal article" date="2010" name="Stand. Genomic Sci.">
        <title>Complete genome sequence of Denitrovibrio acetiphilus type strain (N2460).</title>
        <authorList>
            <person name="Kiss H."/>
            <person name="Lang E."/>
            <person name="Lapidus A."/>
            <person name="Copeland A."/>
            <person name="Nolan M."/>
            <person name="Glavina Del Rio T."/>
            <person name="Chen F."/>
            <person name="Lucas S."/>
            <person name="Tice H."/>
            <person name="Cheng J.F."/>
            <person name="Han C."/>
            <person name="Goodwin L."/>
            <person name="Pitluck S."/>
            <person name="Liolios K."/>
            <person name="Pati A."/>
            <person name="Ivanova N."/>
            <person name="Mavromatis K."/>
            <person name="Chen A."/>
            <person name="Palaniappan K."/>
            <person name="Land M."/>
            <person name="Hauser L."/>
            <person name="Chang Y.J."/>
            <person name="Jeffries C.D."/>
            <person name="Detter J.C."/>
            <person name="Brettin T."/>
            <person name="Spring S."/>
            <person name="Rohde M."/>
            <person name="Goker M."/>
            <person name="Woyke T."/>
            <person name="Bristow J."/>
            <person name="Eisen J.A."/>
            <person name="Markowitz V."/>
            <person name="Hugenholtz P."/>
            <person name="Kyrpides N.C."/>
            <person name="Klenk H.P."/>
        </authorList>
    </citation>
    <scope>NUCLEOTIDE SEQUENCE [LARGE SCALE GENOMIC DNA]</scope>
    <source>
        <strain evidence="8">DSM 12809 / NBRC 114555 / N2460</strain>
    </source>
</reference>
<dbReference type="InterPro" id="IPR050157">
    <property type="entry name" value="PSI_iron-sulfur_center"/>
</dbReference>
<dbReference type="InterPro" id="IPR017896">
    <property type="entry name" value="4Fe4S_Fe-S-bd"/>
</dbReference>